<evidence type="ECO:0000256" key="5">
    <source>
        <dbReference type="ARBA" id="ARBA00022722"/>
    </source>
</evidence>
<feature type="region of interest" description="Disordered" evidence="10">
    <location>
        <begin position="1"/>
        <end position="41"/>
    </location>
</feature>
<evidence type="ECO:0000256" key="9">
    <source>
        <dbReference type="ARBA" id="ARBA00025599"/>
    </source>
</evidence>
<dbReference type="Gene3D" id="3.30.420.10">
    <property type="entry name" value="Ribonuclease H-like superfamily/Ribonuclease H"/>
    <property type="match status" value="1"/>
</dbReference>
<keyword evidence="5" id="KW-0540">Nuclease</keyword>
<sequence length="343" mass="38561">MRMFKIQLDNVPSTPVEQDASVDDASNSMPSTPASIQSSPESYFSRASNFGSHWHSRRRRRGTLKNVEKRPYHSPTHVSPPHDAPMTKNDMYFALDCEMVGVGPEGLQSAVARVTICNWAEEVILDVFVNVPVEVTDYRTFVSGIEAKDLEGDRAMPLIQVRKMVKNILHGKILIGHALENDLAALQIVHPWHDIRDTANYPPFMKEGGTDAAVLRPRKLKELVRDKLGRDIQNMGEAHDPIEDAKAALSLYKLERLNWEKLIMQQVASARIKEGRESPPSGRDSPFSSYGTPIAVVATGPENMSYSHPFLVRSRSAPTTGMTNHPRYCHQAYSPQQRYLYLK</sequence>
<reference evidence="12 13" key="1">
    <citation type="submission" date="2024-10" db="EMBL/GenBank/DDBJ databases">
        <title>Updated reference genomes for cyclostephanoid diatoms.</title>
        <authorList>
            <person name="Roberts W.R."/>
            <person name="Alverson A.J."/>
        </authorList>
    </citation>
    <scope>NUCLEOTIDE SEQUENCE [LARGE SCALE GENOMIC DNA]</scope>
    <source>
        <strain evidence="12 13">AJA228-03</strain>
    </source>
</reference>
<comment type="similarity">
    <text evidence="2">Belongs to the REXO4 family.</text>
</comment>
<dbReference type="SUPFAM" id="SSF53098">
    <property type="entry name" value="Ribonuclease H-like"/>
    <property type="match status" value="1"/>
</dbReference>
<evidence type="ECO:0000256" key="2">
    <source>
        <dbReference type="ARBA" id="ARBA00010489"/>
    </source>
</evidence>
<evidence type="ECO:0000256" key="7">
    <source>
        <dbReference type="ARBA" id="ARBA00022839"/>
    </source>
</evidence>
<accession>A0ABD3SHH3</accession>
<feature type="region of interest" description="Disordered" evidence="10">
    <location>
        <begin position="54"/>
        <end position="85"/>
    </location>
</feature>
<keyword evidence="8" id="KW-0539">Nucleus</keyword>
<dbReference type="SMART" id="SM00479">
    <property type="entry name" value="EXOIII"/>
    <property type="match status" value="1"/>
</dbReference>
<dbReference type="InterPro" id="IPR036397">
    <property type="entry name" value="RNaseH_sf"/>
</dbReference>
<organism evidence="12 13">
    <name type="scientific">Cyclostephanos tholiformis</name>
    <dbReference type="NCBI Taxonomy" id="382380"/>
    <lineage>
        <taxon>Eukaryota</taxon>
        <taxon>Sar</taxon>
        <taxon>Stramenopiles</taxon>
        <taxon>Ochrophyta</taxon>
        <taxon>Bacillariophyta</taxon>
        <taxon>Coscinodiscophyceae</taxon>
        <taxon>Thalassiosirophycidae</taxon>
        <taxon>Stephanodiscales</taxon>
        <taxon>Stephanodiscaceae</taxon>
        <taxon>Cyclostephanos</taxon>
    </lineage>
</organism>
<dbReference type="InterPro" id="IPR037431">
    <property type="entry name" value="REX4_DEDDh_dom"/>
</dbReference>
<dbReference type="EMBL" id="JALLPB020000029">
    <property type="protein sequence ID" value="KAL3823795.1"/>
    <property type="molecule type" value="Genomic_DNA"/>
</dbReference>
<evidence type="ECO:0000313" key="12">
    <source>
        <dbReference type="EMBL" id="KAL3823795.1"/>
    </source>
</evidence>
<dbReference type="InterPro" id="IPR047021">
    <property type="entry name" value="REXO1/3/4-like"/>
</dbReference>
<keyword evidence="13" id="KW-1185">Reference proteome</keyword>
<dbReference type="CDD" id="cd06144">
    <property type="entry name" value="REX4_like"/>
    <property type="match status" value="1"/>
</dbReference>
<evidence type="ECO:0000256" key="3">
    <source>
        <dbReference type="ARBA" id="ARBA00016937"/>
    </source>
</evidence>
<gene>
    <name evidence="12" type="ORF">ACHAXA_011582</name>
</gene>
<comment type="caution">
    <text evidence="12">The sequence shown here is derived from an EMBL/GenBank/DDBJ whole genome shotgun (WGS) entry which is preliminary data.</text>
</comment>
<proteinExistence type="inferred from homology"/>
<dbReference type="Proteomes" id="UP001530377">
    <property type="component" value="Unassembled WGS sequence"/>
</dbReference>
<comment type="subcellular location">
    <subcellularLocation>
        <location evidence="1">Nucleus</location>
    </subcellularLocation>
</comment>
<feature type="domain" description="Exonuclease" evidence="11">
    <location>
        <begin position="91"/>
        <end position="261"/>
    </location>
</feature>
<feature type="region of interest" description="Disordered" evidence="10">
    <location>
        <begin position="271"/>
        <end position="293"/>
    </location>
</feature>
<dbReference type="GO" id="GO:0004527">
    <property type="term" value="F:exonuclease activity"/>
    <property type="evidence" value="ECO:0007669"/>
    <property type="project" value="UniProtKB-KW"/>
</dbReference>
<evidence type="ECO:0000256" key="6">
    <source>
        <dbReference type="ARBA" id="ARBA00022801"/>
    </source>
</evidence>
<dbReference type="InterPro" id="IPR012337">
    <property type="entry name" value="RNaseH-like_sf"/>
</dbReference>
<keyword evidence="4" id="KW-0698">rRNA processing</keyword>
<evidence type="ECO:0000259" key="11">
    <source>
        <dbReference type="SMART" id="SM00479"/>
    </source>
</evidence>
<dbReference type="PANTHER" id="PTHR12801">
    <property type="entry name" value="RNA EXONUCLEASE REXO1 / RECO3 FAMILY MEMBER-RELATED"/>
    <property type="match status" value="1"/>
</dbReference>
<evidence type="ECO:0000256" key="1">
    <source>
        <dbReference type="ARBA" id="ARBA00004123"/>
    </source>
</evidence>
<name>A0ABD3SHH3_9STRA</name>
<dbReference type="PANTHER" id="PTHR12801:SF45">
    <property type="entry name" value="RNA EXONUCLEASE 4"/>
    <property type="match status" value="1"/>
</dbReference>
<feature type="compositionally biased region" description="Basic residues" evidence="10">
    <location>
        <begin position="54"/>
        <end position="63"/>
    </location>
</feature>
<dbReference type="AlphaFoldDB" id="A0ABD3SHH3"/>
<evidence type="ECO:0000256" key="4">
    <source>
        <dbReference type="ARBA" id="ARBA00022552"/>
    </source>
</evidence>
<dbReference type="Pfam" id="PF00929">
    <property type="entry name" value="RNase_T"/>
    <property type="match status" value="1"/>
</dbReference>
<keyword evidence="6" id="KW-0378">Hydrolase</keyword>
<protein>
    <recommendedName>
        <fullName evidence="3">RNA exonuclease 4</fullName>
    </recommendedName>
</protein>
<dbReference type="GO" id="GO:0006364">
    <property type="term" value="P:rRNA processing"/>
    <property type="evidence" value="ECO:0007669"/>
    <property type="project" value="UniProtKB-KW"/>
</dbReference>
<feature type="compositionally biased region" description="Polar residues" evidence="10">
    <location>
        <begin position="24"/>
        <end position="41"/>
    </location>
</feature>
<keyword evidence="7" id="KW-0269">Exonuclease</keyword>
<evidence type="ECO:0000256" key="10">
    <source>
        <dbReference type="SAM" id="MobiDB-lite"/>
    </source>
</evidence>
<evidence type="ECO:0000313" key="13">
    <source>
        <dbReference type="Proteomes" id="UP001530377"/>
    </source>
</evidence>
<evidence type="ECO:0000256" key="8">
    <source>
        <dbReference type="ARBA" id="ARBA00023242"/>
    </source>
</evidence>
<comment type="function">
    <text evidence="9">Exoribonuclease involved in ribosome biosynthesis. Involved in the processing of ITS1, the internal transcribed spacer localized between the 18S and 5.8S rRNAs.</text>
</comment>
<dbReference type="InterPro" id="IPR013520">
    <property type="entry name" value="Ribonucl_H"/>
</dbReference>
<dbReference type="GO" id="GO:0005634">
    <property type="term" value="C:nucleus"/>
    <property type="evidence" value="ECO:0007669"/>
    <property type="project" value="UniProtKB-SubCell"/>
</dbReference>